<dbReference type="Proteomes" id="UP000318538">
    <property type="component" value="Chromosome"/>
</dbReference>
<evidence type="ECO:0000313" key="1">
    <source>
        <dbReference type="EMBL" id="QDT02459.1"/>
    </source>
</evidence>
<dbReference type="InterPro" id="IPR006311">
    <property type="entry name" value="TAT_signal"/>
</dbReference>
<dbReference type="Pfam" id="PF07394">
    <property type="entry name" value="DUF1501"/>
    <property type="match status" value="1"/>
</dbReference>
<gene>
    <name evidence="1" type="ORF">K227x_08360</name>
</gene>
<evidence type="ECO:0000313" key="2">
    <source>
        <dbReference type="Proteomes" id="UP000318538"/>
    </source>
</evidence>
<organism evidence="1 2">
    <name type="scientific">Rubripirellula lacrimiformis</name>
    <dbReference type="NCBI Taxonomy" id="1930273"/>
    <lineage>
        <taxon>Bacteria</taxon>
        <taxon>Pseudomonadati</taxon>
        <taxon>Planctomycetota</taxon>
        <taxon>Planctomycetia</taxon>
        <taxon>Pirellulales</taxon>
        <taxon>Pirellulaceae</taxon>
        <taxon>Rubripirellula</taxon>
    </lineage>
</organism>
<dbReference type="PROSITE" id="PS51318">
    <property type="entry name" value="TAT"/>
    <property type="match status" value="1"/>
</dbReference>
<dbReference type="RefSeq" id="WP_145168154.1">
    <property type="nucleotide sequence ID" value="NZ_CP036525.1"/>
</dbReference>
<dbReference type="KEGG" id="rlc:K227x_08360"/>
<dbReference type="SUPFAM" id="SSF53649">
    <property type="entry name" value="Alkaline phosphatase-like"/>
    <property type="match status" value="1"/>
</dbReference>
<sequence length="434" mass="47009">MKFNRTCDGVSRRDMLRAGTLSIGGLSLSGYMKMAEAGQVAPGHATRAIFIELPGGPSHLDTFDMKPEGPSEIRGSFKPIKTNVSGIEISEHLPNLAKVADKFAILRGVSHTLAAHRLGQEYVNTGSKPIPALQYPSFGSVLAKERPSIPEIPSQVAIPKVAQGPGFLGIRYAALETNSTPNFGQPYSVRGISLPGGVGVDEVKRRQSLLKKLDRRFADLEKDDQLLDGLDRFGEQAYSMITSPKARDAFDISKEPDSFARQFGETSFGQSCLLALRLVESGVRLVSLQLGGWDTHTDNWTKLKDNNLPKLDEGLAGLLIGLEQRGLLESTAIYVTGEFGRTPKINSRSAEGGRDHYPRCMFMLMAGGGVRGGQVIGESDDSAAGPRHEAITPDDVAASFYHNLGIDPTLEYDTNTGRPITLVRDGKIIQQLFS</sequence>
<protein>
    <recommendedName>
        <fullName evidence="3">Sulfatase</fullName>
    </recommendedName>
</protein>
<dbReference type="EMBL" id="CP036525">
    <property type="protein sequence ID" value="QDT02459.1"/>
    <property type="molecule type" value="Genomic_DNA"/>
</dbReference>
<dbReference type="AlphaFoldDB" id="A0A517N5P6"/>
<proteinExistence type="predicted"/>
<name>A0A517N5P6_9BACT</name>
<reference evidence="1 2" key="1">
    <citation type="submission" date="2019-02" db="EMBL/GenBank/DDBJ databases">
        <title>Deep-cultivation of Planctomycetes and their phenomic and genomic characterization uncovers novel biology.</title>
        <authorList>
            <person name="Wiegand S."/>
            <person name="Jogler M."/>
            <person name="Boedeker C."/>
            <person name="Pinto D."/>
            <person name="Vollmers J."/>
            <person name="Rivas-Marin E."/>
            <person name="Kohn T."/>
            <person name="Peeters S.H."/>
            <person name="Heuer A."/>
            <person name="Rast P."/>
            <person name="Oberbeckmann S."/>
            <person name="Bunk B."/>
            <person name="Jeske O."/>
            <person name="Meyerdierks A."/>
            <person name="Storesund J.E."/>
            <person name="Kallscheuer N."/>
            <person name="Luecker S."/>
            <person name="Lage O.M."/>
            <person name="Pohl T."/>
            <person name="Merkel B.J."/>
            <person name="Hornburger P."/>
            <person name="Mueller R.-W."/>
            <person name="Bruemmer F."/>
            <person name="Labrenz M."/>
            <person name="Spormann A.M."/>
            <person name="Op den Camp H."/>
            <person name="Overmann J."/>
            <person name="Amann R."/>
            <person name="Jetten M.S.M."/>
            <person name="Mascher T."/>
            <person name="Medema M.H."/>
            <person name="Devos D.P."/>
            <person name="Kaster A.-K."/>
            <person name="Ovreas L."/>
            <person name="Rohde M."/>
            <person name="Galperin M.Y."/>
            <person name="Jogler C."/>
        </authorList>
    </citation>
    <scope>NUCLEOTIDE SEQUENCE [LARGE SCALE GENOMIC DNA]</scope>
    <source>
        <strain evidence="1 2">K22_7</strain>
    </source>
</reference>
<dbReference type="InterPro" id="IPR010869">
    <property type="entry name" value="DUF1501"/>
</dbReference>
<accession>A0A517N5P6</accession>
<dbReference type="PANTHER" id="PTHR43737">
    <property type="entry name" value="BLL7424 PROTEIN"/>
    <property type="match status" value="1"/>
</dbReference>
<dbReference type="PANTHER" id="PTHR43737:SF1">
    <property type="entry name" value="DUF1501 DOMAIN-CONTAINING PROTEIN"/>
    <property type="match status" value="1"/>
</dbReference>
<dbReference type="OrthoDB" id="127333at2"/>
<dbReference type="InterPro" id="IPR017850">
    <property type="entry name" value="Alkaline_phosphatase_core_sf"/>
</dbReference>
<keyword evidence="2" id="KW-1185">Reference proteome</keyword>
<evidence type="ECO:0008006" key="3">
    <source>
        <dbReference type="Google" id="ProtNLM"/>
    </source>
</evidence>